<organism evidence="1 2">
    <name type="scientific">Leeia speluncae</name>
    <dbReference type="NCBI Taxonomy" id="2884804"/>
    <lineage>
        <taxon>Bacteria</taxon>
        <taxon>Pseudomonadati</taxon>
        <taxon>Pseudomonadota</taxon>
        <taxon>Betaproteobacteria</taxon>
        <taxon>Neisseriales</taxon>
        <taxon>Leeiaceae</taxon>
        <taxon>Leeia</taxon>
    </lineage>
</organism>
<dbReference type="RefSeq" id="WP_227178598.1">
    <property type="nucleotide sequence ID" value="NZ_JAJBZT010000002.1"/>
</dbReference>
<proteinExistence type="predicted"/>
<name>A0ABS8D3T0_9NEIS</name>
<reference evidence="1" key="1">
    <citation type="submission" date="2021-10" db="EMBL/GenBank/DDBJ databases">
        <title>The complete genome sequence of Leeia sp. TBRC 13508.</title>
        <authorList>
            <person name="Charoenyingcharoen P."/>
            <person name="Yukphan P."/>
        </authorList>
    </citation>
    <scope>NUCLEOTIDE SEQUENCE</scope>
    <source>
        <strain evidence="1">TBRC 13508</strain>
    </source>
</reference>
<dbReference type="EMBL" id="JAJBZT010000002">
    <property type="protein sequence ID" value="MCB6182651.1"/>
    <property type="molecule type" value="Genomic_DNA"/>
</dbReference>
<comment type="caution">
    <text evidence="1">The sequence shown here is derived from an EMBL/GenBank/DDBJ whole genome shotgun (WGS) entry which is preliminary data.</text>
</comment>
<protein>
    <submittedName>
        <fullName evidence="1">Uncharacterized protein</fullName>
    </submittedName>
</protein>
<keyword evidence="2" id="KW-1185">Reference proteome</keyword>
<evidence type="ECO:0000313" key="1">
    <source>
        <dbReference type="EMBL" id="MCB6182651.1"/>
    </source>
</evidence>
<accession>A0ABS8D3T0</accession>
<dbReference type="Proteomes" id="UP001165395">
    <property type="component" value="Unassembled WGS sequence"/>
</dbReference>
<evidence type="ECO:0000313" key="2">
    <source>
        <dbReference type="Proteomes" id="UP001165395"/>
    </source>
</evidence>
<gene>
    <name evidence="1" type="ORF">LIN78_03675</name>
</gene>
<sequence>MPARRLAKQRVDVHLTESACPALLTPILAAFDTPPEGEDPLDRHQEMFGLLWGHIQYDPEMDNPRVIISQVTVDARASMSGNGLTPSNRFLTRSTDLIQRFWPELTLVGTFHALPDEKVAEAGGGYHAALSEPGFYPRVHSWYQPLFPTMAHLIITIASSGIPHLHPSSSGKRSHGGYQLSIDNKKLWMRCYSTQQIQPGIKPVTRMANLRAAALAERFQEDQ</sequence>